<evidence type="ECO:0000313" key="3">
    <source>
        <dbReference type="Proteomes" id="UP000471640"/>
    </source>
</evidence>
<dbReference type="PANTHER" id="PTHR33627">
    <property type="entry name" value="TRANSPOSASE"/>
    <property type="match status" value="1"/>
</dbReference>
<dbReference type="InterPro" id="IPR012337">
    <property type="entry name" value="RNaseH-like_sf"/>
</dbReference>
<reference evidence="2 3" key="2">
    <citation type="submission" date="2020-02" db="EMBL/GenBank/DDBJ databases">
        <title>Genome sequences of Thiorhodococcus mannitoliphagus and Thiorhodococcus minor, purple sulfur photosynthetic bacteria in the gammaproteobacterial family, Chromatiaceae.</title>
        <authorList>
            <person name="Aviles F.A."/>
            <person name="Meyer T.E."/>
            <person name="Kyndt J.A."/>
        </authorList>
    </citation>
    <scope>NUCLEOTIDE SEQUENCE [LARGE SCALE GENOMIC DNA]</scope>
    <source>
        <strain evidence="2 3">DSM 18266</strain>
    </source>
</reference>
<dbReference type="InterPro" id="IPR039365">
    <property type="entry name" value="IS701-like"/>
</dbReference>
<dbReference type="NCBIfam" id="NF033540">
    <property type="entry name" value="transpos_IS701"/>
    <property type="match status" value="1"/>
</dbReference>
<evidence type="ECO:0000259" key="1">
    <source>
        <dbReference type="Pfam" id="PF13546"/>
    </source>
</evidence>
<protein>
    <submittedName>
        <fullName evidence="2">IS701 family transposase</fullName>
    </submittedName>
</protein>
<dbReference type="AlphaFoldDB" id="A0A6P1E4S4"/>
<dbReference type="SUPFAM" id="SSF53098">
    <property type="entry name" value="Ribonuclease H-like"/>
    <property type="match status" value="1"/>
</dbReference>
<dbReference type="EMBL" id="JAAIJR010000228">
    <property type="protein sequence ID" value="NEX23532.1"/>
    <property type="molecule type" value="Genomic_DNA"/>
</dbReference>
<accession>A0A6P1E4S4</accession>
<dbReference type="InterPro" id="IPR038721">
    <property type="entry name" value="IS701-like_DDE_dom"/>
</dbReference>
<sequence>MGFSPGHELGEAYVRGLFKTEAGKRNIERMNEELELSGDSYQRVQQFITNSTWSASNLISEVALNTSNFYASQDDYRRRDAGYIIDESAHIKKGKYSVGVARQYAGIIGKVENCQIGVYASLVWKSHSTLINERLFLPESWTSDSKRCEKAGVPEDKRTFKTKLELALEMLKADVEVGVEFGWVGGDGLYGHGLELGNSLDNMGLTFLLDVHCNQKIYPFKPQLSVPESTSRRGPKPTKLRADCNPIRVDLYAQQLPSYEWQTVTVRDGTKGPLTLSMHATRVWLWDGKSDAVTERVLVISRNQADNKIKYSLSNADYLATPIQRFAYMQAQRYWVERAFQEAKSELGMSDYQVRKWDAWHHHMALVMLSLAFIVKERILYKDDCPLLSCRDIRVMIIAMLLNDPAAVDKRIAQLEVRHEQRRRDIDRYYKADVGA</sequence>
<dbReference type="PANTHER" id="PTHR33627:SF1">
    <property type="entry name" value="TRANSPOSASE"/>
    <property type="match status" value="1"/>
</dbReference>
<feature type="domain" description="Transposase IS701-like DDE" evidence="1">
    <location>
        <begin position="10"/>
        <end position="273"/>
    </location>
</feature>
<organism evidence="2 3">
    <name type="scientific">Thiorhodococcus mannitoliphagus</name>
    <dbReference type="NCBI Taxonomy" id="329406"/>
    <lineage>
        <taxon>Bacteria</taxon>
        <taxon>Pseudomonadati</taxon>
        <taxon>Pseudomonadota</taxon>
        <taxon>Gammaproteobacteria</taxon>
        <taxon>Chromatiales</taxon>
        <taxon>Chromatiaceae</taxon>
        <taxon>Thiorhodococcus</taxon>
    </lineage>
</organism>
<reference evidence="3" key="1">
    <citation type="journal article" date="2020" name="Microbiol. Resour. Announc.">
        <title>Draft Genome Sequences of Thiorhodococcus mannitoliphagus and Thiorhodococcus minor, Purple Sulfur Photosynthetic Bacteria in the Gammaproteobacterial Family Chromatiaceae.</title>
        <authorList>
            <person name="Aviles F.A."/>
            <person name="Meyer T.E."/>
            <person name="Kyndt J.A."/>
        </authorList>
    </citation>
    <scope>NUCLEOTIDE SEQUENCE [LARGE SCALE GENOMIC DNA]</scope>
    <source>
        <strain evidence="3">DSM 18266</strain>
    </source>
</reference>
<name>A0A6P1E4S4_9GAMM</name>
<evidence type="ECO:0000313" key="2">
    <source>
        <dbReference type="EMBL" id="NEX23532.1"/>
    </source>
</evidence>
<proteinExistence type="predicted"/>
<keyword evidence="3" id="KW-1185">Reference proteome</keyword>
<dbReference type="Proteomes" id="UP000471640">
    <property type="component" value="Unassembled WGS sequence"/>
</dbReference>
<dbReference type="Pfam" id="PF13546">
    <property type="entry name" value="DDE_5"/>
    <property type="match status" value="1"/>
</dbReference>
<comment type="caution">
    <text evidence="2">The sequence shown here is derived from an EMBL/GenBank/DDBJ whole genome shotgun (WGS) entry which is preliminary data.</text>
</comment>
<gene>
    <name evidence="2" type="ORF">G3480_25170</name>
</gene>